<dbReference type="EMBL" id="JBFXLR010000007">
    <property type="protein sequence ID" value="KAL2856735.1"/>
    <property type="molecule type" value="Genomic_DNA"/>
</dbReference>
<gene>
    <name evidence="1" type="ORF">BJX68DRAFT_263276</name>
</gene>
<comment type="caution">
    <text evidence="1">The sequence shown here is derived from an EMBL/GenBank/DDBJ whole genome shotgun (WGS) entry which is preliminary data.</text>
</comment>
<protein>
    <submittedName>
        <fullName evidence="1">Uncharacterized protein</fullName>
    </submittedName>
</protein>
<evidence type="ECO:0000313" key="1">
    <source>
        <dbReference type="EMBL" id="KAL2856735.1"/>
    </source>
</evidence>
<accession>A0ABR4KWS8</accession>
<evidence type="ECO:0000313" key="2">
    <source>
        <dbReference type="Proteomes" id="UP001610444"/>
    </source>
</evidence>
<dbReference type="RefSeq" id="XP_070902599.1">
    <property type="nucleotide sequence ID" value="XM_071044648.1"/>
</dbReference>
<dbReference type="Proteomes" id="UP001610444">
    <property type="component" value="Unassembled WGS sequence"/>
</dbReference>
<name>A0ABR4KWS8_9EURO</name>
<reference evidence="1 2" key="1">
    <citation type="submission" date="2024-07" db="EMBL/GenBank/DDBJ databases">
        <title>Section-level genome sequencing and comparative genomics of Aspergillus sections Usti and Cavernicolus.</title>
        <authorList>
            <consortium name="Lawrence Berkeley National Laboratory"/>
            <person name="Nybo J.L."/>
            <person name="Vesth T.C."/>
            <person name="Theobald S."/>
            <person name="Frisvad J.C."/>
            <person name="Larsen T.O."/>
            <person name="Kjaerboelling I."/>
            <person name="Rothschild-Mancinelli K."/>
            <person name="Lyhne E.K."/>
            <person name="Kogle M.E."/>
            <person name="Barry K."/>
            <person name="Clum A."/>
            <person name="Na H."/>
            <person name="Ledsgaard L."/>
            <person name="Lin J."/>
            <person name="Lipzen A."/>
            <person name="Kuo A."/>
            <person name="Riley R."/>
            <person name="Mondo S."/>
            <person name="LaButti K."/>
            <person name="Haridas S."/>
            <person name="Pangalinan J."/>
            <person name="Salamov A.A."/>
            <person name="Simmons B.A."/>
            <person name="Magnuson J.K."/>
            <person name="Chen J."/>
            <person name="Drula E."/>
            <person name="Henrissat B."/>
            <person name="Wiebenga A."/>
            <person name="Lubbers R.J."/>
            <person name="Gomes A.C."/>
            <person name="Macurrencykelacurrency M.R."/>
            <person name="Stajich J."/>
            <person name="Grigoriev I.V."/>
            <person name="Mortensen U.H."/>
            <person name="De vries R.P."/>
            <person name="Baker S.E."/>
            <person name="Andersen M.R."/>
        </authorList>
    </citation>
    <scope>NUCLEOTIDE SEQUENCE [LARGE SCALE GENOMIC DNA]</scope>
    <source>
        <strain evidence="1 2">CBS 756.74</strain>
    </source>
</reference>
<proteinExistence type="predicted"/>
<dbReference type="GeneID" id="98159812"/>
<keyword evidence="2" id="KW-1185">Reference proteome</keyword>
<organism evidence="1 2">
    <name type="scientific">Aspergillus pseudodeflectus</name>
    <dbReference type="NCBI Taxonomy" id="176178"/>
    <lineage>
        <taxon>Eukaryota</taxon>
        <taxon>Fungi</taxon>
        <taxon>Dikarya</taxon>
        <taxon>Ascomycota</taxon>
        <taxon>Pezizomycotina</taxon>
        <taxon>Eurotiomycetes</taxon>
        <taxon>Eurotiomycetidae</taxon>
        <taxon>Eurotiales</taxon>
        <taxon>Aspergillaceae</taxon>
        <taxon>Aspergillus</taxon>
        <taxon>Aspergillus subgen. Nidulantes</taxon>
    </lineage>
</organism>
<sequence length="759" mass="83735">MSVAFTQQGTVDWTSLGRMQFSASIAVLSRLSSAGIESLTVAFGQAMCTRIPLGAHGEKFLMDSLNKLKAFSGFGDLIWFGVGVRHVLRDLVQTSEGASLVALCASLAETYPPHVAALVVYEMAKQLKAPSELSPSLAQWEEVVKTCSCAFKETTFSLRYEKLLRLAGLSSSCLSRDISDGFSSGHAQDIARSIMVLGDIMRGTAEQITIHGGRGACWLATYAGLILGLRVDILMNGKSRIANFDEGKTKAQLCVHVFDTVVMENDLQHIGSTFTVRHGRDFIQQVFGTFGDGTMEAGKPPFLAGTVSWDTVITDTFGGHGRDLLSQLSSNKKIDIQGDIIDHLVQVAPFRVLYEASIVKLITMLGDNNDYDTVNDYMAAVVDRLPELRDFTASGSQVRSADIRDTERSFWAASSALRRRCGCSRCKANGTSDSLTMCAVYVAYTIVFLTHLVERCQLHSDLQPKRFGVYSLYMIMREQYDKPGTRKLRMGEIDMFRALFELGIEGLFTSYVALFTGTRPSHNSDPISRPQLSNKGSAFSAGGIYCFLDSLKGLSMNFSRASKVHVGCGVIEYRSRLHTWVLDPSHTAVMSATYPPDAVTQTNNLEELWKDLSSWPLTLEAVVEDTFRLVFYYRISSPTAKRLIFPAAFVHESLGAISRNMARAIWWTDTKYRGANIPSDMTYGLVRGEGHVHASETGILLRPHMDNLLAQCLVATSHERQTVFVTNKLQLASILEWYAMQLDEGKEGAGPPRLFIISG</sequence>